<organism evidence="1 2">
    <name type="scientific">Roseibium porphyridii</name>
    <dbReference type="NCBI Taxonomy" id="2866279"/>
    <lineage>
        <taxon>Bacteria</taxon>
        <taxon>Pseudomonadati</taxon>
        <taxon>Pseudomonadota</taxon>
        <taxon>Alphaproteobacteria</taxon>
        <taxon>Hyphomicrobiales</taxon>
        <taxon>Stappiaceae</taxon>
        <taxon>Roseibium</taxon>
    </lineage>
</organism>
<evidence type="ECO:0000313" key="2">
    <source>
        <dbReference type="Proteomes" id="UP001209803"/>
    </source>
</evidence>
<dbReference type="RefSeq" id="WP_265682984.1">
    <property type="nucleotide sequence ID" value="NZ_CP120863.1"/>
</dbReference>
<keyword evidence="2" id="KW-1185">Reference proteome</keyword>
<proteinExistence type="predicted"/>
<protein>
    <submittedName>
        <fullName evidence="1">2-dehydro-3-deoxygalactonokinase</fullName>
    </submittedName>
</protein>
<accession>A0ABY8F6K2</accession>
<dbReference type="InterPro" id="IPR042258">
    <property type="entry name" value="DGOK_N"/>
</dbReference>
<sequence length="306" mass="32971">MTTQTDITWIAADWGTTNLRVWALSDTGEILIHRGSDRGMGKLAPAEFEPALLDLIEDILPTRGEVPIMVCGMAGSRQGWAEAPYKSVPCPPPSIADATRVKTADPRLDVHILPGLKQLKPADVMRGEETQIAGFLADQPVFSGTLCLPGTHTKWVKLKSGVVERFRTCMTGETFALYRHRSVLRHGLSESEFDTGAFKNAVLCVLQDPKVFASELFGIRAASLVAGQTPTEATGRLSGLLIGAELASIRDEFDLADVAILGSSKIAGTYHAALECLGQDARLLDAESITLRGLTLAFSCYARETS</sequence>
<dbReference type="EMBL" id="CP120863">
    <property type="protein sequence ID" value="WFE90861.1"/>
    <property type="molecule type" value="Genomic_DNA"/>
</dbReference>
<name>A0ABY8F6K2_9HYPH</name>
<dbReference type="InterPro" id="IPR007729">
    <property type="entry name" value="DGOK"/>
</dbReference>
<evidence type="ECO:0000313" key="1">
    <source>
        <dbReference type="EMBL" id="WFE90861.1"/>
    </source>
</evidence>
<dbReference type="InterPro" id="IPR042257">
    <property type="entry name" value="DGOK_C"/>
</dbReference>
<dbReference type="Pfam" id="PF05035">
    <property type="entry name" value="DGOK"/>
    <property type="match status" value="1"/>
</dbReference>
<dbReference type="Gene3D" id="3.30.420.310">
    <property type="entry name" value="2-keto-3-deoxy-galactonokinase, C-terminal domain"/>
    <property type="match status" value="1"/>
</dbReference>
<gene>
    <name evidence="1" type="ORF">K1718_05815</name>
</gene>
<dbReference type="Proteomes" id="UP001209803">
    <property type="component" value="Chromosome"/>
</dbReference>
<reference evidence="1 2" key="1">
    <citation type="submission" date="2023-03" db="EMBL/GenBank/DDBJ databases">
        <title>Roseibium porphyridii sp. nov. and Roseibium rhodosorbium sp. nov. isolated from marine algae, Porphyridium cruentum and Rhodosorus marinus, respectively.</title>
        <authorList>
            <person name="Lee M.W."/>
            <person name="Choi B.J."/>
            <person name="Lee J.K."/>
            <person name="Choi D.G."/>
            <person name="Baek J.H."/>
            <person name="Bayburt H."/>
            <person name="Kim J.M."/>
            <person name="Han D.M."/>
            <person name="Kim K.H."/>
            <person name="Jeon C.O."/>
        </authorList>
    </citation>
    <scope>NUCLEOTIDE SEQUENCE [LARGE SCALE GENOMIC DNA]</scope>
    <source>
        <strain evidence="1 2">KMA01</strain>
    </source>
</reference>
<dbReference type="Gene3D" id="3.30.420.300">
    <property type="entry name" value="2-keto-3-deoxy-galactonokinase, substrate binding domain"/>
    <property type="match status" value="1"/>
</dbReference>